<dbReference type="SUPFAM" id="SSF51735">
    <property type="entry name" value="NAD(P)-binding Rossmann-fold domains"/>
    <property type="match status" value="1"/>
</dbReference>
<comment type="catalytic activity">
    <reaction evidence="15">
        <text>L-homoserine + NADP(+) = L-aspartate 4-semialdehyde + NADPH + H(+)</text>
        <dbReference type="Rhea" id="RHEA:15761"/>
        <dbReference type="ChEBI" id="CHEBI:15378"/>
        <dbReference type="ChEBI" id="CHEBI:57476"/>
        <dbReference type="ChEBI" id="CHEBI:57783"/>
        <dbReference type="ChEBI" id="CHEBI:58349"/>
        <dbReference type="ChEBI" id="CHEBI:537519"/>
        <dbReference type="EC" id="1.1.1.3"/>
    </reaction>
    <physiologicalReaction direction="right-to-left" evidence="15">
        <dbReference type="Rhea" id="RHEA:15763"/>
    </physiologicalReaction>
</comment>
<accession>A0AAC9IXB0</accession>
<evidence type="ECO:0000256" key="19">
    <source>
        <dbReference type="RuleBase" id="RU004171"/>
    </source>
</evidence>
<keyword evidence="11 18" id="KW-0560">Oxidoreductase</keyword>
<dbReference type="GO" id="GO:0009088">
    <property type="term" value="P:threonine biosynthetic process"/>
    <property type="evidence" value="ECO:0007669"/>
    <property type="project" value="UniProtKB-KW"/>
</dbReference>
<dbReference type="InterPro" id="IPR016204">
    <property type="entry name" value="HDH"/>
</dbReference>
<evidence type="ECO:0000256" key="11">
    <source>
        <dbReference type="ARBA" id="ARBA00023002"/>
    </source>
</evidence>
<evidence type="ECO:0000256" key="17">
    <source>
        <dbReference type="PIRSR" id="PIRSR000098-2"/>
    </source>
</evidence>
<dbReference type="Gene3D" id="3.40.50.720">
    <property type="entry name" value="NAD(P)-binding Rossmann-like Domain"/>
    <property type="match status" value="1"/>
</dbReference>
<organism evidence="21 22">
    <name type="scientific">Virgibacillus halodenitrificans</name>
    <name type="common">Bacillus halodenitrificans</name>
    <dbReference type="NCBI Taxonomy" id="1482"/>
    <lineage>
        <taxon>Bacteria</taxon>
        <taxon>Bacillati</taxon>
        <taxon>Bacillota</taxon>
        <taxon>Bacilli</taxon>
        <taxon>Bacillales</taxon>
        <taxon>Bacillaceae</taxon>
        <taxon>Virgibacillus</taxon>
    </lineage>
</organism>
<comment type="pathway">
    <text evidence="3 18">Amino-acid biosynthesis; L-methionine biosynthesis via de novo pathway; L-homoserine from L-aspartate: step 3/3.</text>
</comment>
<comment type="cofactor">
    <cofactor evidence="1">
        <name>a metal cation</name>
        <dbReference type="ChEBI" id="CHEBI:25213"/>
    </cofactor>
</comment>
<feature type="binding site" evidence="17">
    <location>
        <position position="106"/>
    </location>
    <ligand>
        <name>NADPH</name>
        <dbReference type="ChEBI" id="CHEBI:57783"/>
    </ligand>
</feature>
<evidence type="ECO:0000259" key="20">
    <source>
        <dbReference type="PROSITE" id="PS51671"/>
    </source>
</evidence>
<evidence type="ECO:0000256" key="14">
    <source>
        <dbReference type="ARBA" id="ARBA00023167"/>
    </source>
</evidence>
<dbReference type="Gene3D" id="3.30.70.260">
    <property type="match status" value="1"/>
</dbReference>
<keyword evidence="14 18" id="KW-0486">Methionine biosynthesis</keyword>
<dbReference type="Pfam" id="PF03447">
    <property type="entry name" value="NAD_binding_3"/>
    <property type="match status" value="1"/>
</dbReference>
<feature type="active site" description="Proton donor" evidence="16">
    <location>
        <position position="206"/>
    </location>
</feature>
<evidence type="ECO:0000256" key="15">
    <source>
        <dbReference type="ARBA" id="ARBA00048841"/>
    </source>
</evidence>
<dbReference type="Proteomes" id="UP000182945">
    <property type="component" value="Chromosome"/>
</dbReference>
<keyword evidence="12" id="KW-0520">NAD</keyword>
<name>A0AAC9IXB0_VIRHA</name>
<reference evidence="21 22" key="1">
    <citation type="submission" date="2016-11" db="EMBL/GenBank/DDBJ databases">
        <title>Complete genome sequencing of Virgibacillus halodenitrificans PDB-F2.</title>
        <authorList>
            <person name="Sun Z."/>
            <person name="Zhou Y."/>
            <person name="Li H."/>
        </authorList>
    </citation>
    <scope>NUCLEOTIDE SEQUENCE [LARGE SCALE GENOMIC DNA]</scope>
    <source>
        <strain evidence="21 22">PDB-F2</strain>
    </source>
</reference>
<dbReference type="Gene3D" id="3.30.360.10">
    <property type="entry name" value="Dihydrodipicolinate Reductase, domain 2"/>
    <property type="match status" value="1"/>
</dbReference>
<sequence length="442" mass="48510">MGSNVSVGLLGLGVVGSGVIKLIENHQEELAHQLGCGVNVKSVLVRDTEKTRDVQIDRTFLTTNPEDILNDPEIDIIVEVMGGVEESYHHILKAFSSKKHVVTANKDLVALHGPELQEAATKNQCDFYYEASVAGGIPILRGIAEGLSSDRIQQVMGIVNGTTNYILTKMNNEGMPYEDALKQAQELGFAEADPTADVDGLDAARKMAILGRLAFSTDIALEEVEVTGIKDLDLEDLKYGDKLGYTMKLIGFANCKDKKVEVNVQPTFLAKSHPLADVKNEYNAVYVYGEAVGETMFYGPGAGSLPTATAVVSDIVAVIKNIRLGVNGRQSVAPRFKKQLKAPDQRFGQYYLRLQVKDEVGTFSKISSLFNELNISFKRILQTPVQKHQQAEIILVTHQTSLSNFTTALERLNRLDAVIKVKSYYKVEGDAKNEMARSDQSL</sequence>
<evidence type="ECO:0000256" key="18">
    <source>
        <dbReference type="RuleBase" id="RU000579"/>
    </source>
</evidence>
<comment type="pathway">
    <text evidence="2 18">Amino-acid biosynthesis; L-threonine biosynthesis; L-threonine from L-aspartate: step 3/5.</text>
</comment>
<dbReference type="KEGG" id="vhl:BME96_01505"/>
<dbReference type="PIRSF" id="PIRSF000098">
    <property type="entry name" value="Homoser_dehydrog"/>
    <property type="match status" value="1"/>
</dbReference>
<dbReference type="EMBL" id="CP017962">
    <property type="protein sequence ID" value="APC46947.1"/>
    <property type="molecule type" value="Genomic_DNA"/>
</dbReference>
<comment type="similarity">
    <text evidence="4 19">Belongs to the homoserine dehydrogenase family.</text>
</comment>
<evidence type="ECO:0000256" key="10">
    <source>
        <dbReference type="ARBA" id="ARBA00022857"/>
    </source>
</evidence>
<dbReference type="FunFam" id="3.30.360.10:FF:000005">
    <property type="entry name" value="Homoserine dehydrogenase"/>
    <property type="match status" value="1"/>
</dbReference>
<proteinExistence type="inferred from homology"/>
<evidence type="ECO:0000256" key="7">
    <source>
        <dbReference type="ARBA" id="ARBA00022605"/>
    </source>
</evidence>
<dbReference type="InterPro" id="IPR036291">
    <property type="entry name" value="NAD(P)-bd_dom_sf"/>
</dbReference>
<dbReference type="GO" id="GO:0050661">
    <property type="term" value="F:NADP binding"/>
    <property type="evidence" value="ECO:0007669"/>
    <property type="project" value="InterPro"/>
</dbReference>
<evidence type="ECO:0000256" key="2">
    <source>
        <dbReference type="ARBA" id="ARBA00005056"/>
    </source>
</evidence>
<evidence type="ECO:0000256" key="16">
    <source>
        <dbReference type="PIRSR" id="PIRSR000098-1"/>
    </source>
</evidence>
<dbReference type="AlphaFoldDB" id="A0AAC9IXB0"/>
<dbReference type="RefSeq" id="WP_071648097.1">
    <property type="nucleotide sequence ID" value="NZ_CP017962.1"/>
</dbReference>
<dbReference type="Pfam" id="PF01842">
    <property type="entry name" value="ACT"/>
    <property type="match status" value="1"/>
</dbReference>
<dbReference type="GO" id="GO:0004412">
    <property type="term" value="F:homoserine dehydrogenase activity"/>
    <property type="evidence" value="ECO:0007669"/>
    <property type="project" value="UniProtKB-EC"/>
</dbReference>
<dbReference type="FunFam" id="3.40.50.720:FF:000062">
    <property type="entry name" value="Homoserine dehydrogenase"/>
    <property type="match status" value="1"/>
</dbReference>
<dbReference type="PROSITE" id="PS51671">
    <property type="entry name" value="ACT"/>
    <property type="match status" value="1"/>
</dbReference>
<dbReference type="PANTHER" id="PTHR43331">
    <property type="entry name" value="HOMOSERINE DEHYDROGENASE"/>
    <property type="match status" value="1"/>
</dbReference>
<feature type="binding site" evidence="17">
    <location>
        <begin position="10"/>
        <end position="17"/>
    </location>
    <ligand>
        <name>NADP(+)</name>
        <dbReference type="ChEBI" id="CHEBI:58349"/>
    </ligand>
</feature>
<dbReference type="EC" id="1.1.1.3" evidence="5 18"/>
<dbReference type="InterPro" id="IPR002912">
    <property type="entry name" value="ACT_dom"/>
</dbReference>
<feature type="domain" description="ACT" evidence="20">
    <location>
        <begin position="351"/>
        <end position="426"/>
    </location>
</feature>
<keyword evidence="10 17" id="KW-0521">NADP</keyword>
<evidence type="ECO:0000256" key="12">
    <source>
        <dbReference type="ARBA" id="ARBA00023027"/>
    </source>
</evidence>
<gene>
    <name evidence="21" type="ORF">BME96_01505</name>
</gene>
<dbReference type="NCBIfam" id="NF004976">
    <property type="entry name" value="PRK06349.1"/>
    <property type="match status" value="1"/>
</dbReference>
<dbReference type="InterPro" id="IPR005106">
    <property type="entry name" value="Asp/hSer_DH_NAD-bd"/>
</dbReference>
<dbReference type="GeneID" id="71513054"/>
<evidence type="ECO:0000256" key="13">
    <source>
        <dbReference type="ARBA" id="ARBA00023053"/>
    </source>
</evidence>
<keyword evidence="9" id="KW-0479">Metal-binding</keyword>
<evidence type="ECO:0000256" key="1">
    <source>
        <dbReference type="ARBA" id="ARBA00001920"/>
    </source>
</evidence>
<keyword evidence="13" id="KW-0915">Sodium</keyword>
<dbReference type="SUPFAM" id="SSF55347">
    <property type="entry name" value="Glyceraldehyde-3-phosphate dehydrogenase-like, C-terminal domain"/>
    <property type="match status" value="1"/>
</dbReference>
<evidence type="ECO:0000313" key="21">
    <source>
        <dbReference type="EMBL" id="APC46947.1"/>
    </source>
</evidence>
<dbReference type="CDD" id="cd04881">
    <property type="entry name" value="ACT_HSDH-Hom"/>
    <property type="match status" value="1"/>
</dbReference>
<keyword evidence="8 18" id="KW-0791">Threonine biosynthesis</keyword>
<dbReference type="InterPro" id="IPR019811">
    <property type="entry name" value="HDH_CS"/>
</dbReference>
<dbReference type="Pfam" id="PF00742">
    <property type="entry name" value="Homoserine_dh"/>
    <property type="match status" value="1"/>
</dbReference>
<dbReference type="PANTHER" id="PTHR43331:SF1">
    <property type="entry name" value="HOMOSERINE DEHYDROGENASE"/>
    <property type="match status" value="1"/>
</dbReference>
<evidence type="ECO:0000256" key="8">
    <source>
        <dbReference type="ARBA" id="ARBA00022697"/>
    </source>
</evidence>
<evidence type="ECO:0000256" key="5">
    <source>
        <dbReference type="ARBA" id="ARBA00013213"/>
    </source>
</evidence>
<dbReference type="SUPFAM" id="SSF55021">
    <property type="entry name" value="ACT-like"/>
    <property type="match status" value="1"/>
</dbReference>
<dbReference type="InterPro" id="IPR001342">
    <property type="entry name" value="HDH_cat"/>
</dbReference>
<evidence type="ECO:0000256" key="3">
    <source>
        <dbReference type="ARBA" id="ARBA00005062"/>
    </source>
</evidence>
<protein>
    <recommendedName>
        <fullName evidence="6 18">Homoserine dehydrogenase</fullName>
        <ecNumber evidence="5 18">1.1.1.3</ecNumber>
    </recommendedName>
</protein>
<dbReference type="GO" id="GO:0046872">
    <property type="term" value="F:metal ion binding"/>
    <property type="evidence" value="ECO:0007669"/>
    <property type="project" value="UniProtKB-KW"/>
</dbReference>
<dbReference type="PROSITE" id="PS01042">
    <property type="entry name" value="HOMOSER_DHGENASE"/>
    <property type="match status" value="1"/>
</dbReference>
<evidence type="ECO:0000256" key="9">
    <source>
        <dbReference type="ARBA" id="ARBA00022723"/>
    </source>
</evidence>
<dbReference type="InterPro" id="IPR045865">
    <property type="entry name" value="ACT-like_dom_sf"/>
</dbReference>
<evidence type="ECO:0000256" key="4">
    <source>
        <dbReference type="ARBA" id="ARBA00006753"/>
    </source>
</evidence>
<feature type="binding site" evidence="17">
    <location>
        <position position="191"/>
    </location>
    <ligand>
        <name>L-homoserine</name>
        <dbReference type="ChEBI" id="CHEBI:57476"/>
    </ligand>
</feature>
<dbReference type="GO" id="GO:0009086">
    <property type="term" value="P:methionine biosynthetic process"/>
    <property type="evidence" value="ECO:0007669"/>
    <property type="project" value="UniProtKB-KW"/>
</dbReference>
<evidence type="ECO:0000313" key="22">
    <source>
        <dbReference type="Proteomes" id="UP000182945"/>
    </source>
</evidence>
<evidence type="ECO:0000256" key="6">
    <source>
        <dbReference type="ARBA" id="ARBA00013376"/>
    </source>
</evidence>
<keyword evidence="7 18" id="KW-0028">Amino-acid biosynthesis</keyword>